<comment type="caution">
    <text evidence="8">The sequence shown here is derived from an EMBL/GenBank/DDBJ whole genome shotgun (WGS) entry which is preliminary data.</text>
</comment>
<dbReference type="SUPFAM" id="SSF56645">
    <property type="entry name" value="Acyl-CoA dehydrogenase NM domain-like"/>
    <property type="match status" value="1"/>
</dbReference>
<dbReference type="InterPro" id="IPR009100">
    <property type="entry name" value="AcylCoA_DH/oxidase_NM_dom_sf"/>
</dbReference>
<evidence type="ECO:0000313" key="8">
    <source>
        <dbReference type="EMBL" id="OBJ60774.1"/>
    </source>
</evidence>
<evidence type="ECO:0008006" key="10">
    <source>
        <dbReference type="Google" id="ProtNLM"/>
    </source>
</evidence>
<dbReference type="Proteomes" id="UP000093894">
    <property type="component" value="Unassembled WGS sequence"/>
</dbReference>
<evidence type="ECO:0000313" key="9">
    <source>
        <dbReference type="Proteomes" id="UP000093894"/>
    </source>
</evidence>
<evidence type="ECO:0000256" key="4">
    <source>
        <dbReference type="ARBA" id="ARBA00022827"/>
    </source>
</evidence>
<feature type="domain" description="Acyl-CoA dehydrogenase/oxidase C-terminal" evidence="6">
    <location>
        <begin position="208"/>
        <end position="322"/>
    </location>
</feature>
<feature type="domain" description="Acyl-CoA dehydrogenase/oxidase N-terminal" evidence="7">
    <location>
        <begin position="25"/>
        <end position="113"/>
    </location>
</feature>
<evidence type="ECO:0000256" key="5">
    <source>
        <dbReference type="ARBA" id="ARBA00023002"/>
    </source>
</evidence>
<comment type="similarity">
    <text evidence="2">Belongs to the acyl-CoA dehydrogenase family.</text>
</comment>
<dbReference type="InterPro" id="IPR036250">
    <property type="entry name" value="AcylCo_DH-like_C"/>
</dbReference>
<dbReference type="InterPro" id="IPR009075">
    <property type="entry name" value="AcylCo_DH/oxidase_C"/>
</dbReference>
<dbReference type="PANTHER" id="PTHR43884:SF20">
    <property type="entry name" value="ACYL-COA DEHYDROGENASE FADE28"/>
    <property type="match status" value="1"/>
</dbReference>
<name>A0A853LZ26_9MYCO</name>
<reference evidence="8 9" key="1">
    <citation type="submission" date="2016-06" db="EMBL/GenBank/DDBJ databases">
        <authorList>
            <person name="Sutton G."/>
            <person name="Brinkac L."/>
            <person name="Sanka R."/>
            <person name="Adams M."/>
            <person name="Lau E."/>
            <person name="Garcia-Basteiro A."/>
            <person name="Lopez-Varela E."/>
            <person name="Palencia S."/>
        </authorList>
    </citation>
    <scope>NUCLEOTIDE SEQUENCE [LARGE SCALE GENOMIC DNA]</scope>
    <source>
        <strain evidence="8 9">1164983.0</strain>
    </source>
</reference>
<comment type="cofactor">
    <cofactor evidence="1">
        <name>FAD</name>
        <dbReference type="ChEBI" id="CHEBI:57692"/>
    </cofactor>
</comment>
<keyword evidence="4" id="KW-0274">FAD</keyword>
<evidence type="ECO:0000256" key="2">
    <source>
        <dbReference type="ARBA" id="ARBA00009347"/>
    </source>
</evidence>
<sequence>MSWKARPEVNAVWQLRREVYTLSGEQQELRDSFRALFEKSVGADRVRAAEPLGFDAALWQETGPQLVSMALSESAGGDGAGLVDLALVVEEAGRAAAPVPTVEAIAGARALERMGVTGELFDIVKAAKTIVTISPAIAKADRRLVPAGAVAEAVVAVRGDDVVVKTGPTAALVPNLGCAPMGWWDVTGGTIIGSRSDFDGIAVEWQILNAAALVGLGQAAVDIGVRYAKERTAFGSPIGAFQAIAHPLVDAAAAVEGARRLMWRAAWFADNEPDALGVLGVGALVSAASAAEKAGAVAIHTQGGFGVTLESDAQLYYRRAKSWALTAADRRVLLHDAADAVLGPTEGPR</sequence>
<evidence type="ECO:0000259" key="7">
    <source>
        <dbReference type="Pfam" id="PF02771"/>
    </source>
</evidence>
<dbReference type="Gene3D" id="1.20.140.10">
    <property type="entry name" value="Butyryl-CoA Dehydrogenase, subunit A, domain 3"/>
    <property type="match status" value="1"/>
</dbReference>
<dbReference type="PANTHER" id="PTHR43884">
    <property type="entry name" value="ACYL-COA DEHYDROGENASE"/>
    <property type="match status" value="1"/>
</dbReference>
<dbReference type="Gene3D" id="1.10.540.10">
    <property type="entry name" value="Acyl-CoA dehydrogenase/oxidase, N-terminal domain"/>
    <property type="match status" value="1"/>
</dbReference>
<protein>
    <recommendedName>
        <fullName evidence="10">Acyl-CoA dehydrogenase</fullName>
    </recommendedName>
</protein>
<evidence type="ECO:0000259" key="6">
    <source>
        <dbReference type="Pfam" id="PF00441"/>
    </source>
</evidence>
<dbReference type="InterPro" id="IPR037069">
    <property type="entry name" value="AcylCoA_DH/ox_N_sf"/>
</dbReference>
<dbReference type="AlphaFoldDB" id="A0A853LZ26"/>
<dbReference type="Pfam" id="PF00441">
    <property type="entry name" value="Acyl-CoA_dh_1"/>
    <property type="match status" value="1"/>
</dbReference>
<dbReference type="GO" id="GO:0003995">
    <property type="term" value="F:acyl-CoA dehydrogenase activity"/>
    <property type="evidence" value="ECO:0007669"/>
    <property type="project" value="TreeGrafter"/>
</dbReference>
<keyword evidence="3" id="KW-0285">Flavoprotein</keyword>
<keyword evidence="5" id="KW-0560">Oxidoreductase</keyword>
<dbReference type="EMBL" id="LZLG01000066">
    <property type="protein sequence ID" value="OBJ60774.1"/>
    <property type="molecule type" value="Genomic_DNA"/>
</dbReference>
<dbReference type="Pfam" id="PF02771">
    <property type="entry name" value="Acyl-CoA_dh_N"/>
    <property type="match status" value="1"/>
</dbReference>
<dbReference type="RefSeq" id="WP_065052209.1">
    <property type="nucleotide sequence ID" value="NZ_LZKW01000092.1"/>
</dbReference>
<evidence type="ECO:0000256" key="3">
    <source>
        <dbReference type="ARBA" id="ARBA00022630"/>
    </source>
</evidence>
<evidence type="ECO:0000256" key="1">
    <source>
        <dbReference type="ARBA" id="ARBA00001974"/>
    </source>
</evidence>
<dbReference type="InterPro" id="IPR013786">
    <property type="entry name" value="AcylCoA_DH/ox_N"/>
</dbReference>
<proteinExistence type="inferred from homology"/>
<organism evidence="8 9">
    <name type="scientific">Mycobacterium colombiense</name>
    <dbReference type="NCBI Taxonomy" id="339268"/>
    <lineage>
        <taxon>Bacteria</taxon>
        <taxon>Bacillati</taxon>
        <taxon>Actinomycetota</taxon>
        <taxon>Actinomycetes</taxon>
        <taxon>Mycobacteriales</taxon>
        <taxon>Mycobacteriaceae</taxon>
        <taxon>Mycobacterium</taxon>
        <taxon>Mycobacterium avium complex (MAC)</taxon>
    </lineage>
</organism>
<dbReference type="GO" id="GO:0050660">
    <property type="term" value="F:flavin adenine dinucleotide binding"/>
    <property type="evidence" value="ECO:0007669"/>
    <property type="project" value="InterPro"/>
</dbReference>
<accession>A0A853LZ26</accession>
<dbReference type="SUPFAM" id="SSF47203">
    <property type="entry name" value="Acyl-CoA dehydrogenase C-terminal domain-like"/>
    <property type="match status" value="1"/>
</dbReference>
<gene>
    <name evidence="8" type="ORF">A5628_06920</name>
</gene>